<accession>A0A081BVI8</accession>
<protein>
    <submittedName>
        <fullName evidence="1">Uncharacterized protein</fullName>
    </submittedName>
</protein>
<proteinExistence type="predicted"/>
<dbReference type="HOGENOM" id="CLU_155068_0_0_0"/>
<dbReference type="EMBL" id="DF820464">
    <property type="protein sequence ID" value="GAK56343.1"/>
    <property type="molecule type" value="Genomic_DNA"/>
</dbReference>
<reference evidence="1" key="1">
    <citation type="journal article" date="2015" name="PeerJ">
        <title>First genomic representation of candidate bacterial phylum KSB3 points to enhanced environmental sensing as a trigger of wastewater bulking.</title>
        <authorList>
            <person name="Sekiguchi Y."/>
            <person name="Ohashi A."/>
            <person name="Parks D.H."/>
            <person name="Yamauchi T."/>
            <person name="Tyson G.W."/>
            <person name="Hugenholtz P."/>
        </authorList>
    </citation>
    <scope>NUCLEOTIDE SEQUENCE [LARGE SCALE GENOMIC DNA]</scope>
</reference>
<organism evidence="1">
    <name type="scientific">Vecturithrix granuli</name>
    <dbReference type="NCBI Taxonomy" id="1499967"/>
    <lineage>
        <taxon>Bacteria</taxon>
        <taxon>Candidatus Moduliflexota</taxon>
        <taxon>Candidatus Vecturitrichia</taxon>
        <taxon>Candidatus Vecturitrichales</taxon>
        <taxon>Candidatus Vecturitrichaceae</taxon>
        <taxon>Candidatus Vecturithrix</taxon>
    </lineage>
</organism>
<evidence type="ECO:0000313" key="1">
    <source>
        <dbReference type="EMBL" id="GAK56343.1"/>
    </source>
</evidence>
<sequence>MKLPAIVSPDELLSRYLLSRSLFIPQKKRVKSSAFLPPPDLKLSVFRVNGLTEKEIWELGEREVVQQQPTSKTLYGRADVKASSVWNVNLRIDPNDIPPRHADIIGWPEEKSARKLIALELAEQAALKLKY</sequence>
<name>A0A081BVI8_VECG1</name>
<evidence type="ECO:0000313" key="2">
    <source>
        <dbReference type="Proteomes" id="UP000030661"/>
    </source>
</evidence>
<dbReference type="eggNOG" id="ENOG5033AXM">
    <property type="taxonomic scope" value="Bacteria"/>
</dbReference>
<dbReference type="Proteomes" id="UP000030661">
    <property type="component" value="Unassembled WGS sequence"/>
</dbReference>
<dbReference type="STRING" id="1499967.U27_03305"/>
<dbReference type="AlphaFoldDB" id="A0A081BVI8"/>
<gene>
    <name evidence="1" type="ORF">U27_03305</name>
</gene>
<keyword evidence="2" id="KW-1185">Reference proteome</keyword>